<dbReference type="AlphaFoldDB" id="A0A0P1AVP1"/>
<dbReference type="EMBL" id="CCYD01001884">
    <property type="protein sequence ID" value="CEG46060.1"/>
    <property type="molecule type" value="Genomic_DNA"/>
</dbReference>
<evidence type="ECO:0000313" key="2">
    <source>
        <dbReference type="Proteomes" id="UP000054928"/>
    </source>
</evidence>
<evidence type="ECO:0000313" key="1">
    <source>
        <dbReference type="EMBL" id="CEG46060.1"/>
    </source>
</evidence>
<keyword evidence="2" id="KW-1185">Reference proteome</keyword>
<protein>
    <submittedName>
        <fullName evidence="1">Uncharacterized protein</fullName>
    </submittedName>
</protein>
<dbReference type="RefSeq" id="XP_024582429.1">
    <property type="nucleotide sequence ID" value="XM_024716874.1"/>
</dbReference>
<sequence length="281" mass="32877">MKEIFLPEELDTISERALLDPQTSQLAAALLQYEPHILFNITKKMLAEIDRLKFFGDHYNKWVRCIRIQSGHQDEETYIHTELEYFTKFYGETDLVRILTIPENQNDKGREYLKALSGIWLSQKKSPDDVMKMVIRTDDDVYNFLYHDFTTFSPRVWVSYHSQFYRIYRNEANRLTLLDTLTSAVGSARVTIMVQKAQESPDSLAREWGRYLQKAQYREWFDKKIPAVDVYEEIVNCAMTQSWGPEIRASFAERVGAEYVSAILSTDFNNLPHVPDPHIGV</sequence>
<dbReference type="GeneID" id="36397437"/>
<dbReference type="Proteomes" id="UP000054928">
    <property type="component" value="Unassembled WGS sequence"/>
</dbReference>
<reference evidence="2" key="1">
    <citation type="submission" date="2014-09" db="EMBL/GenBank/DDBJ databases">
        <authorList>
            <person name="Sharma Rahul"/>
            <person name="Thines Marco"/>
        </authorList>
    </citation>
    <scope>NUCLEOTIDE SEQUENCE [LARGE SCALE GENOMIC DNA]</scope>
</reference>
<proteinExistence type="predicted"/>
<dbReference type="OrthoDB" id="123946at2759"/>
<organism evidence="1 2">
    <name type="scientific">Plasmopara halstedii</name>
    <name type="common">Downy mildew of sunflower</name>
    <dbReference type="NCBI Taxonomy" id="4781"/>
    <lineage>
        <taxon>Eukaryota</taxon>
        <taxon>Sar</taxon>
        <taxon>Stramenopiles</taxon>
        <taxon>Oomycota</taxon>
        <taxon>Peronosporomycetes</taxon>
        <taxon>Peronosporales</taxon>
        <taxon>Peronosporaceae</taxon>
        <taxon>Plasmopara</taxon>
    </lineage>
</organism>
<name>A0A0P1AVP1_PLAHL</name>
<accession>A0A0P1AVP1</accession>